<organism evidence="6 8">
    <name type="scientific">Chryseobacterium contaminans</name>
    <dbReference type="NCBI Taxonomy" id="1423959"/>
    <lineage>
        <taxon>Bacteria</taxon>
        <taxon>Pseudomonadati</taxon>
        <taxon>Bacteroidota</taxon>
        <taxon>Flavobacteriia</taxon>
        <taxon>Flavobacteriales</taxon>
        <taxon>Weeksellaceae</taxon>
        <taxon>Chryseobacterium group</taxon>
        <taxon>Chryseobacterium</taxon>
    </lineage>
</organism>
<dbReference type="EMBL" id="FRBM01000002">
    <property type="protein sequence ID" value="SHL15426.1"/>
    <property type="molecule type" value="Genomic_DNA"/>
</dbReference>
<keyword evidence="3" id="KW-0732">Signal</keyword>
<feature type="chain" id="PRO_5009922814" evidence="3">
    <location>
        <begin position="25"/>
        <end position="476"/>
    </location>
</feature>
<dbReference type="InterPro" id="IPR036388">
    <property type="entry name" value="WH-like_DNA-bd_sf"/>
</dbReference>
<dbReference type="PROSITE" id="PS50005">
    <property type="entry name" value="TPR"/>
    <property type="match status" value="1"/>
</dbReference>
<evidence type="ECO:0000256" key="1">
    <source>
        <dbReference type="PROSITE-ProRule" id="PRU00339"/>
    </source>
</evidence>
<keyword evidence="7" id="KW-1185">Reference proteome</keyword>
<feature type="domain" description="HTH luxR-type" evidence="4">
    <location>
        <begin position="416"/>
        <end position="473"/>
    </location>
</feature>
<reference evidence="6 8" key="2">
    <citation type="submission" date="2016-11" db="EMBL/GenBank/DDBJ databases">
        <authorList>
            <person name="Jaros S."/>
            <person name="Januszkiewicz K."/>
            <person name="Wedrychowicz H."/>
        </authorList>
    </citation>
    <scope>NUCLEOTIDE SEQUENCE [LARGE SCALE GENOMIC DNA]</scope>
    <source>
        <strain evidence="6 8">DSM 27621</strain>
    </source>
</reference>
<sequence>MNIKFFFKKAALCLLLFLCIKNTAQPAIWKIDSLRKEAHNTWLKEGDFNSLLLTERNLLNECKKQGYIKGEIKGYINIANVLSGVNRNRESLQFLDIARKKLLYHNDAETEAHMNHVYGVNYYSLGLHKRALEKFNKALEVAKRISDEKARQKRQYSAYDWKRSCFHFLGLMDSVYSNERKCMKSPMPMLFITIAGRHFQNKNIDSAEYYINKANHLLLTKKNPLEGKANVLRAYGRLYIEKKDYKKSLHYLLNSLEITRKSGFRKRTLETYKLLATAYKCLYNIQKENEYLLKYTQLNDSLRENERIALNSSVEDILNSQQDHDTSASKNFYYGFAGIILVSAAIIIMLNNIYKARQKIQDNAINEKILESDMLRRKLDGLHQEVVQLAIKSDPSFIHKFREAYSEFYNNLTTENPGLTANDILFCAFIKLNFSNKEIAEYAHLSIRTVESKKYRLKKKLGISAEMDLNKWITQY</sequence>
<dbReference type="GO" id="GO:0003677">
    <property type="term" value="F:DNA binding"/>
    <property type="evidence" value="ECO:0007669"/>
    <property type="project" value="InterPro"/>
</dbReference>
<dbReference type="STRING" id="1423959.SAMN05444407_102437"/>
<dbReference type="OrthoDB" id="1017207at2"/>
<evidence type="ECO:0000256" key="2">
    <source>
        <dbReference type="SAM" id="Phobius"/>
    </source>
</evidence>
<evidence type="ECO:0000313" key="6">
    <source>
        <dbReference type="EMBL" id="SHL15426.1"/>
    </source>
</evidence>
<accession>A0A1M6YAW2</accession>
<evidence type="ECO:0000313" key="5">
    <source>
        <dbReference type="EMBL" id="OCA78732.1"/>
    </source>
</evidence>
<keyword evidence="1" id="KW-0802">TPR repeat</keyword>
<dbReference type="SUPFAM" id="SSF46894">
    <property type="entry name" value="C-terminal effector domain of the bipartite response regulators"/>
    <property type="match status" value="1"/>
</dbReference>
<dbReference type="EMBL" id="MAYF01000157">
    <property type="protein sequence ID" value="OCA78732.1"/>
    <property type="molecule type" value="Genomic_DNA"/>
</dbReference>
<proteinExistence type="predicted"/>
<dbReference type="GO" id="GO:0006355">
    <property type="term" value="P:regulation of DNA-templated transcription"/>
    <property type="evidence" value="ECO:0007669"/>
    <property type="project" value="InterPro"/>
</dbReference>
<keyword evidence="2" id="KW-0812">Transmembrane</keyword>
<dbReference type="Proteomes" id="UP000184069">
    <property type="component" value="Unassembled WGS sequence"/>
</dbReference>
<dbReference type="InterPro" id="IPR000792">
    <property type="entry name" value="Tscrpt_reg_LuxR_C"/>
</dbReference>
<evidence type="ECO:0000256" key="3">
    <source>
        <dbReference type="SAM" id="SignalP"/>
    </source>
</evidence>
<reference evidence="5 7" key="1">
    <citation type="submission" date="2016-07" db="EMBL/GenBank/DDBJ databases">
        <authorList>
            <person name="Jeong J.-J."/>
            <person name="Kim D.W."/>
            <person name="Sang M.K."/>
            <person name="Choi I.-G."/>
            <person name="Kim K.D."/>
        </authorList>
    </citation>
    <scope>NUCLEOTIDE SEQUENCE [LARGE SCALE GENOMIC DNA]</scope>
    <source>
        <strain evidence="5 7">C-26</strain>
    </source>
</reference>
<gene>
    <name evidence="5" type="ORF">BBH99_07630</name>
    <name evidence="6" type="ORF">SAMN05444407_102437</name>
</gene>
<dbReference type="Gene3D" id="1.10.10.10">
    <property type="entry name" value="Winged helix-like DNA-binding domain superfamily/Winged helix DNA-binding domain"/>
    <property type="match status" value="1"/>
</dbReference>
<keyword evidence="2" id="KW-1133">Transmembrane helix</keyword>
<evidence type="ECO:0000313" key="8">
    <source>
        <dbReference type="Proteomes" id="UP000184069"/>
    </source>
</evidence>
<evidence type="ECO:0000313" key="7">
    <source>
        <dbReference type="Proteomes" id="UP000093508"/>
    </source>
</evidence>
<dbReference type="Proteomes" id="UP000093508">
    <property type="component" value="Unassembled WGS sequence"/>
</dbReference>
<name>A0A1M6YAW2_9FLAO</name>
<dbReference type="Gene3D" id="1.25.40.10">
    <property type="entry name" value="Tetratricopeptide repeat domain"/>
    <property type="match status" value="2"/>
</dbReference>
<evidence type="ECO:0000259" key="4">
    <source>
        <dbReference type="SMART" id="SM00421"/>
    </source>
</evidence>
<dbReference type="SUPFAM" id="SSF48452">
    <property type="entry name" value="TPR-like"/>
    <property type="match status" value="2"/>
</dbReference>
<protein>
    <submittedName>
        <fullName evidence="6">Regulatory protein, luxR family</fullName>
    </submittedName>
</protein>
<dbReference type="InterPro" id="IPR019734">
    <property type="entry name" value="TPR_rpt"/>
</dbReference>
<dbReference type="InterPro" id="IPR011990">
    <property type="entry name" value="TPR-like_helical_dom_sf"/>
</dbReference>
<feature type="repeat" description="TPR" evidence="1">
    <location>
        <begin position="229"/>
        <end position="262"/>
    </location>
</feature>
<feature type="transmembrane region" description="Helical" evidence="2">
    <location>
        <begin position="332"/>
        <end position="354"/>
    </location>
</feature>
<feature type="signal peptide" evidence="3">
    <location>
        <begin position="1"/>
        <end position="24"/>
    </location>
</feature>
<dbReference type="SMART" id="SM00421">
    <property type="entry name" value="HTH_LUXR"/>
    <property type="match status" value="1"/>
</dbReference>
<dbReference type="AlphaFoldDB" id="A0A1M6YAW2"/>
<dbReference type="InterPro" id="IPR016032">
    <property type="entry name" value="Sig_transdc_resp-reg_C-effctor"/>
</dbReference>
<keyword evidence="2" id="KW-0472">Membrane</keyword>